<accession>A0A7Y0A8T3</accession>
<name>A0A7Y0A8T3_9FLAO</name>
<evidence type="ECO:0000256" key="1">
    <source>
        <dbReference type="ARBA" id="ARBA00022729"/>
    </source>
</evidence>
<feature type="chain" id="PRO_5031114760" evidence="2">
    <location>
        <begin position="18"/>
        <end position="334"/>
    </location>
</feature>
<feature type="signal peptide" evidence="2">
    <location>
        <begin position="1"/>
        <end position="17"/>
    </location>
</feature>
<evidence type="ECO:0000313" key="4">
    <source>
        <dbReference type="EMBL" id="NML58833.1"/>
    </source>
</evidence>
<reference evidence="4 5" key="1">
    <citation type="submission" date="2020-04" db="EMBL/GenBank/DDBJ databases">
        <title>Chryseobacterium sp. RJ-7-14 sp. nov., isolated from Jeju soil.</title>
        <authorList>
            <person name="Dahal R.H."/>
            <person name="Chaudhary D.K."/>
        </authorList>
    </citation>
    <scope>NUCLEOTIDE SEQUENCE [LARGE SCALE GENOMIC DNA]</scope>
    <source>
        <strain evidence="4 5">RJ-7-14</strain>
    </source>
</reference>
<evidence type="ECO:0000313" key="5">
    <source>
        <dbReference type="Proteomes" id="UP000552615"/>
    </source>
</evidence>
<gene>
    <name evidence="4" type="ORF">HHL20_15945</name>
</gene>
<dbReference type="AlphaFoldDB" id="A0A7Y0A8T3"/>
<dbReference type="Proteomes" id="UP000552615">
    <property type="component" value="Unassembled WGS sequence"/>
</dbReference>
<evidence type="ECO:0000256" key="2">
    <source>
        <dbReference type="SAM" id="SignalP"/>
    </source>
</evidence>
<dbReference type="InterPro" id="IPR026444">
    <property type="entry name" value="Secre_tail"/>
</dbReference>
<protein>
    <submittedName>
        <fullName evidence="4">T9SS type A sorting domain-containing protein</fullName>
    </submittedName>
</protein>
<dbReference type="RefSeq" id="WP_169232168.1">
    <property type="nucleotide sequence ID" value="NZ_JABBGF010000003.1"/>
</dbReference>
<proteinExistence type="predicted"/>
<dbReference type="Pfam" id="PF18962">
    <property type="entry name" value="Por_Secre_tail"/>
    <property type="match status" value="1"/>
</dbReference>
<sequence length="334" mass="35664">MKKTLFCMLSAYGLCTAQTTITKAFNDPVAGETVNNLTVNGTVDNSTTGANVTFNNASLTLGSPFTATYSVPTAGEVTTFPGSTLKQVSSGATFMYKQSASKLEITGIIIPDATLNLSANNGTFISYPTAYGHTETDQAQGTFTSTTANGLCKGTINISADASGTLILGSSTYPNVLRIKSIQNFNLHLPTDTTFLFPVGTLTITAYSYYDSTHKFPLLSTLQTVINAPIAGINNQTTNTAQALNLMTLSTRELAAQKEGLKVYPNPAQEFIEFKGGKENYTTAKIYTLDGRLIKTSDIKSGKIQVSELPSASYFIEVSGKDNKKSEASKFIKN</sequence>
<feature type="domain" description="Secretion system C-terminal sorting" evidence="3">
    <location>
        <begin position="263"/>
        <end position="329"/>
    </location>
</feature>
<evidence type="ECO:0000259" key="3">
    <source>
        <dbReference type="Pfam" id="PF18962"/>
    </source>
</evidence>
<keyword evidence="1 2" id="KW-0732">Signal</keyword>
<organism evidence="4 5">
    <name type="scientific">Chryseobacterium cheonjiense</name>
    <dbReference type="NCBI Taxonomy" id="2728845"/>
    <lineage>
        <taxon>Bacteria</taxon>
        <taxon>Pseudomonadati</taxon>
        <taxon>Bacteroidota</taxon>
        <taxon>Flavobacteriia</taxon>
        <taxon>Flavobacteriales</taxon>
        <taxon>Weeksellaceae</taxon>
        <taxon>Chryseobacterium group</taxon>
        <taxon>Chryseobacterium</taxon>
    </lineage>
</organism>
<dbReference type="NCBIfam" id="TIGR04183">
    <property type="entry name" value="Por_Secre_tail"/>
    <property type="match status" value="1"/>
</dbReference>
<comment type="caution">
    <text evidence="4">The sequence shown here is derived from an EMBL/GenBank/DDBJ whole genome shotgun (WGS) entry which is preliminary data.</text>
</comment>
<keyword evidence="5" id="KW-1185">Reference proteome</keyword>
<dbReference type="EMBL" id="JABBGF010000003">
    <property type="protein sequence ID" value="NML58833.1"/>
    <property type="molecule type" value="Genomic_DNA"/>
</dbReference>